<feature type="domain" description="PAS" evidence="9">
    <location>
        <begin position="626"/>
        <end position="698"/>
    </location>
</feature>
<dbReference type="InterPro" id="IPR001610">
    <property type="entry name" value="PAC"/>
</dbReference>
<dbReference type="InterPro" id="IPR013655">
    <property type="entry name" value="PAS_fold_3"/>
</dbReference>
<dbReference type="InterPro" id="IPR000014">
    <property type="entry name" value="PAS"/>
</dbReference>
<dbReference type="InterPro" id="IPR003661">
    <property type="entry name" value="HisK_dim/P_dom"/>
</dbReference>
<feature type="coiled-coil region" evidence="6">
    <location>
        <begin position="215"/>
        <end position="249"/>
    </location>
</feature>
<dbReference type="EC" id="2.7.13.3" evidence="2"/>
<dbReference type="InterPro" id="IPR005467">
    <property type="entry name" value="His_kinase_dom"/>
</dbReference>
<dbReference type="RefSeq" id="WP_266053245.1">
    <property type="nucleotide sequence ID" value="NZ_JAPFQO010000009.1"/>
</dbReference>
<protein>
    <recommendedName>
        <fullName evidence="2">histidine kinase</fullName>
        <ecNumber evidence="2">2.7.13.3</ecNumber>
    </recommendedName>
</protein>
<feature type="domain" description="PAS" evidence="9">
    <location>
        <begin position="246"/>
        <end position="317"/>
    </location>
</feature>
<evidence type="ECO:0000256" key="6">
    <source>
        <dbReference type="SAM" id="Coils"/>
    </source>
</evidence>
<dbReference type="Pfam" id="PF02518">
    <property type="entry name" value="HATPase_c"/>
    <property type="match status" value="1"/>
</dbReference>
<evidence type="ECO:0000256" key="5">
    <source>
        <dbReference type="ARBA" id="ARBA00022777"/>
    </source>
</evidence>
<keyword evidence="7" id="KW-0812">Transmembrane</keyword>
<feature type="domain" description="PAC" evidence="10">
    <location>
        <begin position="828"/>
        <end position="880"/>
    </location>
</feature>
<feature type="transmembrane region" description="Helical" evidence="7">
    <location>
        <begin position="197"/>
        <end position="215"/>
    </location>
</feature>
<dbReference type="InterPro" id="IPR035965">
    <property type="entry name" value="PAS-like_dom_sf"/>
</dbReference>
<dbReference type="Gene3D" id="3.30.450.20">
    <property type="entry name" value="PAS domain"/>
    <property type="match status" value="5"/>
</dbReference>
<evidence type="ECO:0000256" key="4">
    <source>
        <dbReference type="ARBA" id="ARBA00022679"/>
    </source>
</evidence>
<dbReference type="SMART" id="SM00091">
    <property type="entry name" value="PAS"/>
    <property type="match status" value="5"/>
</dbReference>
<organism evidence="11 12">
    <name type="scientific">Pontibacter anaerobius</name>
    <dbReference type="NCBI Taxonomy" id="2993940"/>
    <lineage>
        <taxon>Bacteria</taxon>
        <taxon>Pseudomonadati</taxon>
        <taxon>Bacteroidota</taxon>
        <taxon>Cytophagia</taxon>
        <taxon>Cytophagales</taxon>
        <taxon>Hymenobacteraceae</taxon>
        <taxon>Pontibacter</taxon>
    </lineage>
</organism>
<evidence type="ECO:0000256" key="3">
    <source>
        <dbReference type="ARBA" id="ARBA00022553"/>
    </source>
</evidence>
<keyword evidence="6" id="KW-0175">Coiled coil</keyword>
<dbReference type="InterPro" id="IPR004358">
    <property type="entry name" value="Sig_transdc_His_kin-like_C"/>
</dbReference>
<dbReference type="PRINTS" id="PR00344">
    <property type="entry name" value="BCTRLSENSOR"/>
</dbReference>
<dbReference type="PROSITE" id="PS50109">
    <property type="entry name" value="HIS_KIN"/>
    <property type="match status" value="1"/>
</dbReference>
<reference evidence="11 12" key="1">
    <citation type="submission" date="2022-11" db="EMBL/GenBank/DDBJ databases">
        <title>The characterization of three novel Bacteroidetes species and genomic analysis of their roles in tidal elemental geochemical cycles.</title>
        <authorList>
            <person name="Ma K.-J."/>
        </authorList>
    </citation>
    <scope>NUCLEOTIDE SEQUENCE [LARGE SCALE GENOMIC DNA]</scope>
    <source>
        <strain evidence="11 12">M82</strain>
    </source>
</reference>
<dbReference type="InterPro" id="IPR024478">
    <property type="entry name" value="HlyB_4HB_MCP"/>
</dbReference>
<feature type="domain" description="PAS" evidence="9">
    <location>
        <begin position="372"/>
        <end position="448"/>
    </location>
</feature>
<dbReference type="InterPro" id="IPR000700">
    <property type="entry name" value="PAS-assoc_C"/>
</dbReference>
<dbReference type="PANTHER" id="PTHR43304:SF1">
    <property type="entry name" value="PAC DOMAIN-CONTAINING PROTEIN"/>
    <property type="match status" value="1"/>
</dbReference>
<dbReference type="SUPFAM" id="SSF47384">
    <property type="entry name" value="Homodimeric domain of signal transducing histidine kinase"/>
    <property type="match status" value="1"/>
</dbReference>
<dbReference type="CDD" id="cd00082">
    <property type="entry name" value="HisKA"/>
    <property type="match status" value="1"/>
</dbReference>
<evidence type="ECO:0000259" key="10">
    <source>
        <dbReference type="PROSITE" id="PS50113"/>
    </source>
</evidence>
<comment type="catalytic activity">
    <reaction evidence="1">
        <text>ATP + protein L-histidine = ADP + protein N-phospho-L-histidine.</text>
        <dbReference type="EC" id="2.7.13.3"/>
    </reaction>
</comment>
<keyword evidence="12" id="KW-1185">Reference proteome</keyword>
<dbReference type="CDD" id="cd00130">
    <property type="entry name" value="PAS"/>
    <property type="match status" value="3"/>
</dbReference>
<dbReference type="SMART" id="SM00388">
    <property type="entry name" value="HisKA"/>
    <property type="match status" value="1"/>
</dbReference>
<dbReference type="InterPro" id="IPR036097">
    <property type="entry name" value="HisK_dim/P_sf"/>
</dbReference>
<dbReference type="Pfam" id="PF12729">
    <property type="entry name" value="4HB_MCP_1"/>
    <property type="match status" value="1"/>
</dbReference>
<dbReference type="InterPro" id="IPR013767">
    <property type="entry name" value="PAS_fold"/>
</dbReference>
<dbReference type="InterPro" id="IPR013656">
    <property type="entry name" value="PAS_4"/>
</dbReference>
<dbReference type="Gene3D" id="2.10.70.100">
    <property type="match status" value="1"/>
</dbReference>
<feature type="domain" description="PAC" evidence="10">
    <location>
        <begin position="701"/>
        <end position="753"/>
    </location>
</feature>
<keyword evidence="7" id="KW-0472">Membrane</keyword>
<dbReference type="PANTHER" id="PTHR43304">
    <property type="entry name" value="PHYTOCHROME-LIKE PROTEIN CPH1"/>
    <property type="match status" value="1"/>
</dbReference>
<evidence type="ECO:0000259" key="8">
    <source>
        <dbReference type="PROSITE" id="PS50109"/>
    </source>
</evidence>
<dbReference type="InterPro" id="IPR052162">
    <property type="entry name" value="Sensor_kinase/Photoreceptor"/>
</dbReference>
<dbReference type="SUPFAM" id="SSF55785">
    <property type="entry name" value="PYP-like sensor domain (PAS domain)"/>
    <property type="match status" value="5"/>
</dbReference>
<comment type="caution">
    <text evidence="11">The sequence shown here is derived from an EMBL/GenBank/DDBJ whole genome shotgun (WGS) entry which is preliminary data.</text>
</comment>
<dbReference type="InterPro" id="IPR003594">
    <property type="entry name" value="HATPase_dom"/>
</dbReference>
<evidence type="ECO:0000313" key="12">
    <source>
        <dbReference type="Proteomes" id="UP001207228"/>
    </source>
</evidence>
<keyword evidence="7" id="KW-1133">Transmembrane helix</keyword>
<gene>
    <name evidence="11" type="ORF">OO017_14350</name>
</gene>
<dbReference type="Gene3D" id="3.30.565.10">
    <property type="entry name" value="Histidine kinase-like ATPase, C-terminal domain"/>
    <property type="match status" value="1"/>
</dbReference>
<dbReference type="SMART" id="SM00086">
    <property type="entry name" value="PAC"/>
    <property type="match status" value="4"/>
</dbReference>
<name>A0ABT3RI33_9BACT</name>
<evidence type="ECO:0000256" key="7">
    <source>
        <dbReference type="SAM" id="Phobius"/>
    </source>
</evidence>
<feature type="domain" description="PAS" evidence="9">
    <location>
        <begin position="754"/>
        <end position="825"/>
    </location>
</feature>
<keyword evidence="3" id="KW-0597">Phosphoprotein</keyword>
<dbReference type="SUPFAM" id="SSF55874">
    <property type="entry name" value="ATPase domain of HSP90 chaperone/DNA topoisomerase II/histidine kinase"/>
    <property type="match status" value="1"/>
</dbReference>
<evidence type="ECO:0000256" key="2">
    <source>
        <dbReference type="ARBA" id="ARBA00012438"/>
    </source>
</evidence>
<accession>A0ABT3RI33</accession>
<evidence type="ECO:0000256" key="1">
    <source>
        <dbReference type="ARBA" id="ARBA00000085"/>
    </source>
</evidence>
<dbReference type="Gene3D" id="1.10.287.130">
    <property type="match status" value="1"/>
</dbReference>
<evidence type="ECO:0000259" key="9">
    <source>
        <dbReference type="PROSITE" id="PS50112"/>
    </source>
</evidence>
<evidence type="ECO:0000313" key="11">
    <source>
        <dbReference type="EMBL" id="MCX2741136.1"/>
    </source>
</evidence>
<feature type="domain" description="Histidine kinase" evidence="8">
    <location>
        <begin position="898"/>
        <end position="1108"/>
    </location>
</feature>
<proteinExistence type="predicted"/>
<dbReference type="PROSITE" id="PS50112">
    <property type="entry name" value="PAS"/>
    <property type="match status" value="4"/>
</dbReference>
<dbReference type="PROSITE" id="PS50113">
    <property type="entry name" value="PAC"/>
    <property type="match status" value="2"/>
</dbReference>
<keyword evidence="4" id="KW-0808">Transferase</keyword>
<keyword evidence="5" id="KW-0418">Kinase</keyword>
<dbReference type="Pfam" id="PF08447">
    <property type="entry name" value="PAS_3"/>
    <property type="match status" value="3"/>
</dbReference>
<sequence>MTEKKINQGYERIIRYIGISFLSMLAAILLVCVFFYVQAREVQDKYNTSVQRNFKQLELVNQLFENKELSRNLLRAHVLASTTAAQDSVRKELARAFKANEVIIGELHQLLRRPEQLHRLHSLSDDLKTYHTHIDSVLQLSYGQQQEAAMAYTTAYLAPFYLRHQANLISLNNELTNSARRNTNGIFPAFTNLVDEYLFLLLLVVPFILWAAFAFNRITKRLQRENQRLNKEVREREQLQATLEEAQLHFKRLFDGNPIPMWVYDQHSLKFLEINEAAIQEYGFSREEFLLMTVLDIRPQPEMKKTKEHLRQLNKASDATTDGALHQRKDGTVFRVKLRSHAIQEKDGVYPRLVTSENIQEREEFIEQLAKREKQLREISSSIPGAVYQFQVDSRKNMAFPFLSDGINSLFGVTPEDVYNNPNVLFEAVHPHDIGDAGKSIEESTRNILPWVQDLRIWNKKQRKWTWVRGHGLPSLQKDGTLLYNGTFIDITDQKEAQAKLVTSEANLRALLDSSSQSIYLLDKEMNILLFNAVAASEVRELALNELQAGQSILHYTAEDQKVILRESHARALQGKPTVYETGNSGLWFEVAFRPVFTYEKEIIAVALSIHDISEQRNTVVAIKDSQMKLTRAQNLAKIGNWEYDLQKDTLTLSEYIYTIYGLSPATFTATFNNLSAFFHPDDKERVLEDYKKVVETKRKVVTEHRVVLESGKQKYLHQIMEPVVNYEGQVLRIIGTTQDITQQKEKEQEISETKDRFLSTIENIPEIILSADTQLRIFYISPQCREITGYTEQEFMQDHLWPAIIYPDDLPLLQEKLKQQVLTGQKVLHETRILARDGKVKWVLLRLSPMLNANGDVIRVDGSVADITERKMVEAKRTVLTEQLQVQNQNLQQFAYIVSHNLRAPIANILGLTSIYDRDRPQAALNKHVIENLARSAQHLDNTIRDLNDILTVRGQILNISEEIFFQDLLKDILKSISMEVENAKATIDWDFSEVPSTVSLRSYVHSILQNLVTNALKYRSPERKPHISIRSYKQKDYICIKISDNGLGIDLSKEKGNLFGLYKRFHHHVEGRGLGLHLVKTQVDLLEGKIEVDSQVGEGTTFKVYI</sequence>
<dbReference type="InterPro" id="IPR036890">
    <property type="entry name" value="HATPase_C_sf"/>
</dbReference>
<dbReference type="Proteomes" id="UP001207228">
    <property type="component" value="Unassembled WGS sequence"/>
</dbReference>
<dbReference type="Pfam" id="PF08448">
    <property type="entry name" value="PAS_4"/>
    <property type="match status" value="1"/>
</dbReference>
<dbReference type="Pfam" id="PF00512">
    <property type="entry name" value="HisKA"/>
    <property type="match status" value="1"/>
</dbReference>
<dbReference type="NCBIfam" id="TIGR00229">
    <property type="entry name" value="sensory_box"/>
    <property type="match status" value="4"/>
</dbReference>
<dbReference type="Pfam" id="PF00989">
    <property type="entry name" value="PAS"/>
    <property type="match status" value="1"/>
</dbReference>
<dbReference type="SMART" id="SM00387">
    <property type="entry name" value="HATPase_c"/>
    <property type="match status" value="1"/>
</dbReference>
<dbReference type="EMBL" id="JAPFQO010000009">
    <property type="protein sequence ID" value="MCX2741136.1"/>
    <property type="molecule type" value="Genomic_DNA"/>
</dbReference>
<feature type="transmembrane region" description="Helical" evidence="7">
    <location>
        <begin position="13"/>
        <end position="37"/>
    </location>
</feature>